<evidence type="ECO:0000256" key="1">
    <source>
        <dbReference type="SAM" id="MobiDB-lite"/>
    </source>
</evidence>
<evidence type="ECO:0000313" key="2">
    <source>
        <dbReference type="Proteomes" id="UP000694941"/>
    </source>
</evidence>
<organism evidence="2 3">
    <name type="scientific">Limulus polyphemus</name>
    <name type="common">Atlantic horseshoe crab</name>
    <dbReference type="NCBI Taxonomy" id="6850"/>
    <lineage>
        <taxon>Eukaryota</taxon>
        <taxon>Metazoa</taxon>
        <taxon>Ecdysozoa</taxon>
        <taxon>Arthropoda</taxon>
        <taxon>Chelicerata</taxon>
        <taxon>Merostomata</taxon>
        <taxon>Xiphosura</taxon>
        <taxon>Limulidae</taxon>
        <taxon>Limulus</taxon>
    </lineage>
</organism>
<dbReference type="RefSeq" id="XP_022255215.1">
    <property type="nucleotide sequence ID" value="XM_022399507.1"/>
</dbReference>
<protein>
    <submittedName>
        <fullName evidence="3">Zinc finger MYM-type protein 5-like</fullName>
    </submittedName>
</protein>
<name>A0ABM1TH59_LIMPO</name>
<accession>A0ABM1TH59</accession>
<gene>
    <name evidence="3" type="primary">LOC111088696</name>
</gene>
<feature type="region of interest" description="Disordered" evidence="1">
    <location>
        <begin position="1"/>
        <end position="91"/>
    </location>
</feature>
<feature type="compositionally biased region" description="Basic and acidic residues" evidence="1">
    <location>
        <begin position="20"/>
        <end position="31"/>
    </location>
</feature>
<reference evidence="3" key="1">
    <citation type="submission" date="2025-08" db="UniProtKB">
        <authorList>
            <consortium name="RefSeq"/>
        </authorList>
    </citation>
    <scope>IDENTIFICATION</scope>
    <source>
        <tissue evidence="3">Muscle</tissue>
    </source>
</reference>
<dbReference type="Proteomes" id="UP000694941">
    <property type="component" value="Unplaced"/>
</dbReference>
<evidence type="ECO:0000313" key="3">
    <source>
        <dbReference type="RefSeq" id="XP_022255215.1"/>
    </source>
</evidence>
<feature type="compositionally biased region" description="Polar residues" evidence="1">
    <location>
        <begin position="43"/>
        <end position="52"/>
    </location>
</feature>
<sequence>MQKKSGRALSKKTMKRFLTKKKESGGDEAKKLSKLFMHFSEKPGTSSSTRSMESPVPATSLLESEGGSSTNASQAKEKVKTDKSEIKSEAARENVDMTGGEHGGSGDVEFIDEILSDEIEPYNTEPSELNGVKELQTAIPEVIEQHDIGLLKFEKDTRKAILPDMLRTEMIKLGLKYFQNSEGPFLPTNNYSMNKTWFKRKLGNGHGEEVTCSWLVYSPSKKSAFCICCLLYSQSGHQSSLEQESGFNQWKAHERISVHENAKNHGSASHSGNK</sequence>
<dbReference type="GeneID" id="111088696"/>
<keyword evidence="2" id="KW-1185">Reference proteome</keyword>
<feature type="compositionally biased region" description="Basic residues" evidence="1">
    <location>
        <begin position="1"/>
        <end position="19"/>
    </location>
</feature>
<proteinExistence type="predicted"/>
<feature type="compositionally biased region" description="Basic and acidic residues" evidence="1">
    <location>
        <begin position="75"/>
        <end position="91"/>
    </location>
</feature>